<comment type="similarity">
    <text evidence="1 6">Belongs to the RNase PH family.</text>
</comment>
<name>A0ABZ2KDQ4_9BACT</name>
<dbReference type="InterPro" id="IPR050080">
    <property type="entry name" value="RNase_PH"/>
</dbReference>
<dbReference type="Proteomes" id="UP001379533">
    <property type="component" value="Chromosome"/>
</dbReference>
<dbReference type="RefSeq" id="WP_394845598.1">
    <property type="nucleotide sequence ID" value="NZ_CP089982.1"/>
</dbReference>
<keyword evidence="11" id="KW-1185">Reference proteome</keyword>
<evidence type="ECO:0000313" key="11">
    <source>
        <dbReference type="Proteomes" id="UP001379533"/>
    </source>
</evidence>
<evidence type="ECO:0000256" key="4">
    <source>
        <dbReference type="ARBA" id="ARBA00022694"/>
    </source>
</evidence>
<gene>
    <name evidence="6 10" type="primary">rph</name>
    <name evidence="10" type="ORF">LZC95_52285</name>
</gene>
<evidence type="ECO:0000313" key="10">
    <source>
        <dbReference type="EMBL" id="WXA94989.1"/>
    </source>
</evidence>
<evidence type="ECO:0000256" key="2">
    <source>
        <dbReference type="ARBA" id="ARBA00022552"/>
    </source>
</evidence>
<dbReference type="InterPro" id="IPR001247">
    <property type="entry name" value="ExoRNase_PH_dom1"/>
</dbReference>
<evidence type="ECO:0000256" key="1">
    <source>
        <dbReference type="ARBA" id="ARBA00006678"/>
    </source>
</evidence>
<reference evidence="10 11" key="1">
    <citation type="submission" date="2021-12" db="EMBL/GenBank/DDBJ databases">
        <title>Discovery of the Pendulisporaceae a myxobacterial family with distinct sporulation behavior and unique specialized metabolism.</title>
        <authorList>
            <person name="Garcia R."/>
            <person name="Popoff A."/>
            <person name="Bader C.D."/>
            <person name="Loehr J."/>
            <person name="Walesch S."/>
            <person name="Walt C."/>
            <person name="Boldt J."/>
            <person name="Bunk B."/>
            <person name="Haeckl F.J.F.P.J."/>
            <person name="Gunesch A.P."/>
            <person name="Birkelbach J."/>
            <person name="Nuebel U."/>
            <person name="Pietschmann T."/>
            <person name="Bach T."/>
            <person name="Mueller R."/>
        </authorList>
    </citation>
    <scope>NUCLEOTIDE SEQUENCE [LARGE SCALE GENOMIC DNA]</scope>
    <source>
        <strain evidence="10 11">MSr12523</strain>
    </source>
</reference>
<feature type="binding site" evidence="6">
    <location>
        <begin position="125"/>
        <end position="127"/>
    </location>
    <ligand>
        <name>phosphate</name>
        <dbReference type="ChEBI" id="CHEBI:43474"/>
        <note>substrate</note>
    </ligand>
</feature>
<dbReference type="PANTHER" id="PTHR11953">
    <property type="entry name" value="EXOSOME COMPLEX COMPONENT"/>
    <property type="match status" value="1"/>
</dbReference>
<comment type="catalytic activity">
    <reaction evidence="6">
        <text>tRNA(n+1) + phosphate = tRNA(n) + a ribonucleoside 5'-diphosphate</text>
        <dbReference type="Rhea" id="RHEA:10628"/>
        <dbReference type="Rhea" id="RHEA-COMP:17343"/>
        <dbReference type="Rhea" id="RHEA-COMP:17344"/>
        <dbReference type="ChEBI" id="CHEBI:43474"/>
        <dbReference type="ChEBI" id="CHEBI:57930"/>
        <dbReference type="ChEBI" id="CHEBI:173114"/>
        <dbReference type="EC" id="2.7.7.56"/>
    </reaction>
</comment>
<proteinExistence type="inferred from homology"/>
<evidence type="ECO:0000256" key="7">
    <source>
        <dbReference type="SAM" id="MobiDB-lite"/>
    </source>
</evidence>
<dbReference type="InterPro" id="IPR027408">
    <property type="entry name" value="PNPase/RNase_PH_dom_sf"/>
</dbReference>
<evidence type="ECO:0000256" key="3">
    <source>
        <dbReference type="ARBA" id="ARBA00022555"/>
    </source>
</evidence>
<feature type="domain" description="Exoribonuclease phosphorolytic" evidence="9">
    <location>
        <begin position="159"/>
        <end position="225"/>
    </location>
</feature>
<dbReference type="NCBIfam" id="TIGR01966">
    <property type="entry name" value="RNasePH"/>
    <property type="match status" value="1"/>
</dbReference>
<dbReference type="HAMAP" id="MF_00564">
    <property type="entry name" value="RNase_PH"/>
    <property type="match status" value="1"/>
</dbReference>
<comment type="function">
    <text evidence="6">Phosphorolytic 3'-5' exoribonuclease that plays an important role in tRNA 3'-end maturation. Removes nucleotide residues following the 3'-CCA terminus of tRNAs; can also add nucleotides to the ends of RNA molecules by using nucleoside diphosphates as substrates, but this may not be physiologically important. Probably plays a role in initiation of 16S rRNA degradation (leading to ribosome degradation) during starvation.</text>
</comment>
<dbReference type="Pfam" id="PF01138">
    <property type="entry name" value="RNase_PH"/>
    <property type="match status" value="1"/>
</dbReference>
<keyword evidence="5" id="KW-0694">RNA-binding</keyword>
<dbReference type="InterPro" id="IPR002381">
    <property type="entry name" value="RNase_PH_bac-type"/>
</dbReference>
<keyword evidence="2 6" id="KW-0698">rRNA processing</keyword>
<organism evidence="10 11">
    <name type="scientific">Pendulispora brunnea</name>
    <dbReference type="NCBI Taxonomy" id="2905690"/>
    <lineage>
        <taxon>Bacteria</taxon>
        <taxon>Pseudomonadati</taxon>
        <taxon>Myxococcota</taxon>
        <taxon>Myxococcia</taxon>
        <taxon>Myxococcales</taxon>
        <taxon>Sorangiineae</taxon>
        <taxon>Pendulisporaceae</taxon>
        <taxon>Pendulispora</taxon>
    </lineage>
</organism>
<feature type="compositionally biased region" description="Basic and acidic residues" evidence="7">
    <location>
        <begin position="72"/>
        <end position="81"/>
    </location>
</feature>
<dbReference type="EC" id="2.7.7.56" evidence="6"/>
<dbReference type="Gene3D" id="3.30.230.70">
    <property type="entry name" value="GHMP Kinase, N-terminal domain"/>
    <property type="match status" value="1"/>
</dbReference>
<dbReference type="Pfam" id="PF03725">
    <property type="entry name" value="RNase_PH_C"/>
    <property type="match status" value="1"/>
</dbReference>
<feature type="binding site" evidence="6">
    <location>
        <position position="87"/>
    </location>
    <ligand>
        <name>phosphate</name>
        <dbReference type="ChEBI" id="CHEBI:43474"/>
        <note>substrate</note>
    </ligand>
</feature>
<feature type="region of interest" description="Disordered" evidence="7">
    <location>
        <begin position="65"/>
        <end position="88"/>
    </location>
</feature>
<evidence type="ECO:0000259" key="8">
    <source>
        <dbReference type="Pfam" id="PF01138"/>
    </source>
</evidence>
<dbReference type="InterPro" id="IPR020568">
    <property type="entry name" value="Ribosomal_Su5_D2-typ_SF"/>
</dbReference>
<dbReference type="SUPFAM" id="SSF55666">
    <property type="entry name" value="Ribonuclease PH domain 2-like"/>
    <property type="match status" value="1"/>
</dbReference>
<keyword evidence="3 6" id="KW-0820">tRNA-binding</keyword>
<protein>
    <recommendedName>
        <fullName evidence="6">Ribonuclease PH</fullName>
        <shortName evidence="6">RNase PH</shortName>
        <ecNumber evidence="6">2.7.7.56</ecNumber>
    </recommendedName>
    <alternativeName>
        <fullName evidence="6">tRNA nucleotidyltransferase</fullName>
    </alternativeName>
</protein>
<evidence type="ECO:0000256" key="6">
    <source>
        <dbReference type="HAMAP-Rule" id="MF_00564"/>
    </source>
</evidence>
<keyword evidence="4 6" id="KW-0819">tRNA processing</keyword>
<dbReference type="InterPro" id="IPR036345">
    <property type="entry name" value="ExoRNase_PH_dom2_sf"/>
</dbReference>
<comment type="subunit">
    <text evidence="6">Homohexameric ring arranged as a trimer of dimers.</text>
</comment>
<dbReference type="SUPFAM" id="SSF54211">
    <property type="entry name" value="Ribosomal protein S5 domain 2-like"/>
    <property type="match status" value="1"/>
</dbReference>
<sequence length="253" mass="26445">MRPDARALDALRPVEMVLGFHRPSEGSVLYRAGGTIVLCTASVEPKVPAFLEGKGKGWLTAEYQMHPRANPPRRENRDGRGKAPSGRTQEIQRLVGRALRAAVLLEKLGELTITIDCDVLEADGGTRTASVTGGFVALALAIAKLRERGTLSGPVLREPVAATSVGLLKNDQLALDLMYLEDSAAEVDLNVVATASGAIIEVQGTAEGAPAPRARIDAMLDLALAGVAELTRLQRAALADAGVSLDALLVGGG</sequence>
<keyword evidence="6" id="KW-0548">Nucleotidyltransferase</keyword>
<accession>A0ABZ2KDQ4</accession>
<evidence type="ECO:0000259" key="9">
    <source>
        <dbReference type="Pfam" id="PF03725"/>
    </source>
</evidence>
<dbReference type="PANTHER" id="PTHR11953:SF0">
    <property type="entry name" value="EXOSOME COMPLEX COMPONENT RRP41"/>
    <property type="match status" value="1"/>
</dbReference>
<keyword evidence="6" id="KW-0808">Transferase</keyword>
<dbReference type="InterPro" id="IPR015847">
    <property type="entry name" value="ExoRNase_PH_dom2"/>
</dbReference>
<dbReference type="EMBL" id="CP089982">
    <property type="protein sequence ID" value="WXA94989.1"/>
    <property type="molecule type" value="Genomic_DNA"/>
</dbReference>
<feature type="domain" description="Exoribonuclease phosphorolytic" evidence="8">
    <location>
        <begin position="11"/>
        <end position="141"/>
    </location>
</feature>
<evidence type="ECO:0000256" key="5">
    <source>
        <dbReference type="ARBA" id="ARBA00022884"/>
    </source>
</evidence>